<sequence>MKTITKFIDNLYVFFETGEMKKEHSPFVECYTIVYKLADHKDHASELYEFHKKTMRNHLKDACIKIGDLQSEPLLREYIRQLDNFTILARWLSKVFNYIDRYYLMFNQLDSTSLVSLKTFREVVFTDIRKKLLDALMDEVTKHRELEDVNWDTLHKTIETFINVGYKKDVKLKKVGEIFQWTGEKNLQEYDEMFEKTFLSKTKEYYSVKCNDWLQSLNCPEFINIALEKLDMEEQIAEEHMDPKTKSKLKQTLDDVIVEQHAQNVINKEGTGCKEMLKNNKLDELSKMYTLFSRVDSTLKYILLEMGPYIESRGQVVINDEELQKDPVKFTQKLLELKKEMDEIVMNCFNNDPKFNQTRDKSFLNFMNKFSETPQYMAGYCDHLFKSGIKGMSESEIEENLDAVIRLFRCLHNRDIFIKAYTKHQAQRLLNKTSLNTDAEQSMISKLKIESGFNTIQKLSRMFTDMELSKNTMEDFKKKNGGTTEFKGVNINVDILTSGIWPEQNVHPCKLPGELSHCAQKFSLFYKDKHSGRHLSWLYNSCNAIMNTLTFAKTYTLTVSCYQAVILSLFNEHQKLTVGQVKELSGLPEAELTRQLKQLCNPKMKLISKDKPKVPKFTPDEGLEVNPKFKYNLVKVNFIPKTAHKKKDLKKKTDIENQVEEEIKSERALVLDAMIVRIMKARKKERHTELITEVIKQVFLFKPQPQMIKQSIERLIEKEYLERDDNDRQVYIYIP</sequence>
<feature type="domain" description="Cullin family profile" evidence="9">
    <location>
        <begin position="372"/>
        <end position="600"/>
    </location>
</feature>
<dbReference type="SMART" id="SM00884">
    <property type="entry name" value="Cullin_Nedd8"/>
    <property type="match status" value="1"/>
</dbReference>
<evidence type="ECO:0000256" key="4">
    <source>
        <dbReference type="ARBA" id="ARBA00022786"/>
    </source>
</evidence>
<dbReference type="FunFam" id="1.10.10.10:FF:000014">
    <property type="entry name" value="Cullin 1"/>
    <property type="match status" value="1"/>
</dbReference>
<dbReference type="SUPFAM" id="SSF46785">
    <property type="entry name" value="Winged helix' DNA-binding domain"/>
    <property type="match status" value="1"/>
</dbReference>
<dbReference type="InterPro" id="IPR036388">
    <property type="entry name" value="WH-like_DNA-bd_sf"/>
</dbReference>
<dbReference type="EMBL" id="CAMPGE010026216">
    <property type="protein sequence ID" value="CAI2383910.1"/>
    <property type="molecule type" value="Genomic_DNA"/>
</dbReference>
<reference evidence="10" key="1">
    <citation type="submission" date="2023-07" db="EMBL/GenBank/DDBJ databases">
        <authorList>
            <consortium name="AG Swart"/>
            <person name="Singh M."/>
            <person name="Singh A."/>
            <person name="Seah K."/>
            <person name="Emmerich C."/>
        </authorList>
    </citation>
    <scope>NUCLEOTIDE SEQUENCE</scope>
    <source>
        <strain evidence="10">DP1</strain>
    </source>
</reference>
<dbReference type="PROSITE" id="PS50069">
    <property type="entry name" value="CULLIN_2"/>
    <property type="match status" value="1"/>
</dbReference>
<name>A0AAD1Y327_EUPCR</name>
<dbReference type="Gene3D" id="1.20.1310.10">
    <property type="entry name" value="Cullin Repeats"/>
    <property type="match status" value="4"/>
</dbReference>
<dbReference type="Gene3D" id="1.10.10.10">
    <property type="entry name" value="Winged helix-like DNA-binding domain superfamily/Winged helix DNA-binding domain"/>
    <property type="match status" value="1"/>
</dbReference>
<dbReference type="InterPro" id="IPR001373">
    <property type="entry name" value="Cullin_N"/>
</dbReference>
<dbReference type="InterPro" id="IPR059120">
    <property type="entry name" value="Cullin-like_AB"/>
</dbReference>
<comment type="pathway">
    <text evidence="1">Protein modification; protein ubiquitination.</text>
</comment>
<gene>
    <name evidence="10" type="ORF">ECRASSUSDP1_LOCUS25426</name>
</gene>
<dbReference type="Pfam" id="PF10557">
    <property type="entry name" value="Cullin_Nedd8"/>
    <property type="match status" value="1"/>
</dbReference>
<protein>
    <recommendedName>
        <fullName evidence="6">Cullin-5</fullName>
    </recommendedName>
</protein>
<dbReference type="Pfam" id="PF26557">
    <property type="entry name" value="Cullin_AB"/>
    <property type="match status" value="1"/>
</dbReference>
<dbReference type="InterPro" id="IPR016158">
    <property type="entry name" value="Cullin_homology"/>
</dbReference>
<evidence type="ECO:0000256" key="7">
    <source>
        <dbReference type="PROSITE-ProRule" id="PRU00330"/>
    </source>
</evidence>
<dbReference type="InterPro" id="IPR036390">
    <property type="entry name" value="WH_DNA-bd_sf"/>
</dbReference>
<accession>A0AAD1Y327</accession>
<evidence type="ECO:0000256" key="1">
    <source>
        <dbReference type="ARBA" id="ARBA00004906"/>
    </source>
</evidence>
<dbReference type="SMART" id="SM00182">
    <property type="entry name" value="CULLIN"/>
    <property type="match status" value="1"/>
</dbReference>
<dbReference type="GO" id="GO:0031625">
    <property type="term" value="F:ubiquitin protein ligase binding"/>
    <property type="evidence" value="ECO:0007669"/>
    <property type="project" value="InterPro"/>
</dbReference>
<dbReference type="FunFam" id="1.20.1310.10:FF:000002">
    <property type="entry name" value="cullin-3 isoform X1"/>
    <property type="match status" value="1"/>
</dbReference>
<evidence type="ECO:0000256" key="5">
    <source>
        <dbReference type="ARBA" id="ARBA00022843"/>
    </source>
</evidence>
<evidence type="ECO:0000313" key="11">
    <source>
        <dbReference type="Proteomes" id="UP001295684"/>
    </source>
</evidence>
<evidence type="ECO:0000256" key="3">
    <source>
        <dbReference type="ARBA" id="ARBA00022499"/>
    </source>
</evidence>
<dbReference type="SUPFAM" id="SSF74788">
    <property type="entry name" value="Cullin repeat-like"/>
    <property type="match status" value="1"/>
</dbReference>
<keyword evidence="3" id="KW-1017">Isopeptide bond</keyword>
<proteinExistence type="inferred from homology"/>
<dbReference type="Gene3D" id="3.30.230.130">
    <property type="entry name" value="Cullin, Chain C, Domain 2"/>
    <property type="match status" value="1"/>
</dbReference>
<organism evidence="10 11">
    <name type="scientific">Euplotes crassus</name>
    <dbReference type="NCBI Taxonomy" id="5936"/>
    <lineage>
        <taxon>Eukaryota</taxon>
        <taxon>Sar</taxon>
        <taxon>Alveolata</taxon>
        <taxon>Ciliophora</taxon>
        <taxon>Intramacronucleata</taxon>
        <taxon>Spirotrichea</taxon>
        <taxon>Hypotrichia</taxon>
        <taxon>Euplotida</taxon>
        <taxon>Euplotidae</taxon>
        <taxon>Moneuplotes</taxon>
    </lineage>
</organism>
<evidence type="ECO:0000256" key="8">
    <source>
        <dbReference type="RuleBase" id="RU003829"/>
    </source>
</evidence>
<dbReference type="InterPro" id="IPR045093">
    <property type="entry name" value="Cullin"/>
</dbReference>
<evidence type="ECO:0000313" key="10">
    <source>
        <dbReference type="EMBL" id="CAI2383910.1"/>
    </source>
</evidence>
<comment type="caution">
    <text evidence="10">The sequence shown here is derived from an EMBL/GenBank/DDBJ whole genome shotgun (WGS) entry which is preliminary data.</text>
</comment>
<dbReference type="GO" id="GO:0006511">
    <property type="term" value="P:ubiquitin-dependent protein catabolic process"/>
    <property type="evidence" value="ECO:0007669"/>
    <property type="project" value="InterPro"/>
</dbReference>
<dbReference type="InterPro" id="IPR036317">
    <property type="entry name" value="Cullin_homology_sf"/>
</dbReference>
<evidence type="ECO:0000256" key="6">
    <source>
        <dbReference type="ARBA" id="ARBA00040451"/>
    </source>
</evidence>
<dbReference type="InterPro" id="IPR019559">
    <property type="entry name" value="Cullin_neddylation_domain"/>
</dbReference>
<dbReference type="InterPro" id="IPR016159">
    <property type="entry name" value="Cullin_repeat-like_dom_sf"/>
</dbReference>
<keyword evidence="4" id="KW-0833">Ubl conjugation pathway</keyword>
<dbReference type="Pfam" id="PF00888">
    <property type="entry name" value="Cullin"/>
    <property type="match status" value="1"/>
</dbReference>
<evidence type="ECO:0000259" key="9">
    <source>
        <dbReference type="PROSITE" id="PS50069"/>
    </source>
</evidence>
<evidence type="ECO:0000256" key="2">
    <source>
        <dbReference type="ARBA" id="ARBA00006019"/>
    </source>
</evidence>
<keyword evidence="11" id="KW-1185">Reference proteome</keyword>
<dbReference type="FunFam" id="1.20.1310.10:FF:000014">
    <property type="entry name" value="Cullin 5"/>
    <property type="match status" value="1"/>
</dbReference>
<comment type="similarity">
    <text evidence="2 7 8">Belongs to the cullin family.</text>
</comment>
<dbReference type="SUPFAM" id="SSF75632">
    <property type="entry name" value="Cullin homology domain"/>
    <property type="match status" value="1"/>
</dbReference>
<dbReference type="Proteomes" id="UP001295684">
    <property type="component" value="Unassembled WGS sequence"/>
</dbReference>
<dbReference type="PANTHER" id="PTHR11932">
    <property type="entry name" value="CULLIN"/>
    <property type="match status" value="1"/>
</dbReference>
<keyword evidence="5" id="KW-0832">Ubl conjugation</keyword>
<dbReference type="AlphaFoldDB" id="A0AAD1Y327"/>